<protein>
    <submittedName>
        <fullName evidence="3">Uncharacterized protein</fullName>
    </submittedName>
</protein>
<feature type="compositionally biased region" description="Low complexity" evidence="2">
    <location>
        <begin position="912"/>
        <end position="923"/>
    </location>
</feature>
<name>A0ABN9R499_9DINO</name>
<accession>A0ABN9R499</accession>
<evidence type="ECO:0000313" key="3">
    <source>
        <dbReference type="EMBL" id="CAK0813601.1"/>
    </source>
</evidence>
<feature type="region of interest" description="Disordered" evidence="2">
    <location>
        <begin position="912"/>
        <end position="941"/>
    </location>
</feature>
<keyword evidence="4" id="KW-1185">Reference proteome</keyword>
<dbReference type="EMBL" id="CAUYUJ010005424">
    <property type="protein sequence ID" value="CAK0813601.1"/>
    <property type="molecule type" value="Genomic_DNA"/>
</dbReference>
<reference evidence="3" key="1">
    <citation type="submission" date="2023-10" db="EMBL/GenBank/DDBJ databases">
        <authorList>
            <person name="Chen Y."/>
            <person name="Shah S."/>
            <person name="Dougan E. K."/>
            <person name="Thang M."/>
            <person name="Chan C."/>
        </authorList>
    </citation>
    <scope>NUCLEOTIDE SEQUENCE [LARGE SCALE GENOMIC DNA]</scope>
</reference>
<organism evidence="3 4">
    <name type="scientific">Prorocentrum cordatum</name>
    <dbReference type="NCBI Taxonomy" id="2364126"/>
    <lineage>
        <taxon>Eukaryota</taxon>
        <taxon>Sar</taxon>
        <taxon>Alveolata</taxon>
        <taxon>Dinophyceae</taxon>
        <taxon>Prorocentrales</taxon>
        <taxon>Prorocentraceae</taxon>
        <taxon>Prorocentrum</taxon>
    </lineage>
</organism>
<evidence type="ECO:0000313" key="4">
    <source>
        <dbReference type="Proteomes" id="UP001189429"/>
    </source>
</evidence>
<evidence type="ECO:0000256" key="2">
    <source>
        <dbReference type="SAM" id="MobiDB-lite"/>
    </source>
</evidence>
<feature type="region of interest" description="Disordered" evidence="2">
    <location>
        <begin position="132"/>
        <end position="153"/>
    </location>
</feature>
<gene>
    <name evidence="3" type="ORF">PCOR1329_LOCUS17467</name>
</gene>
<sequence>MSTDAVKNDVATFICDHKLEHEIVDGSIRIHKVADLCLHVLGHREQRGPLSRPAVASRIKTFLPRHVASMEDPSNLRMSESKLDVDLLPDVLAEITGKPFTAADMDSVCAKIQPELQAAAAPKRTRITVHAQAAGPSAGSGAPPAPGPAPAPLALAPAARASSRDLAPLVAVPEGAEDAAALARVAPQPQSRYANLPRDVLVQMLDSRDADMAAVKHDRANVQKRLNYYITRADGLKQKLDEARDELAATRAMVNFRPRSHPSVFGGYTLGLRRNIAHASALATARMVLGQDEDEPPNQKGRASVVTYEYRLAAAKRTRAEEYYSQCAHDFADTLDIHLLKADGTNQEAIDKSKVHVSIVHSACCEYASAVRGPDGDDVAEVTPEAVAAWVGSLVTTGDLLKIDRGTGEETLQHCLRHLQSVGCPTWRDCATARRAAGRHTVYAFGLDAGPDNVGMLSRLRIELSACPSVMYIAVFCVLHQTHLVVKDLLSSLEQWQWGPVGGDKKYWGTVATVANVWRSCGMPAKIMDAARAECPSEDIARQLFKRLPGKPLRGRWGSIAAIEDVIFSARNFVGPVFTRVLTPLLAAKERGGADVGADEEAAFKADQKNYRFTARACTNSNLWIATVAISLLSKRPLTIFLFWAQKQKKEYEACVRAARPAAYLGPTPLSLLVTVKADRVYADLQALLAEGAEESLDTWGALWHLVPDEEVPRARLLIVSLVLRALAGWRARVLERTESYPLRLLRALEDPSGAASELRKDIAYDLLRAQPGDLSALGGDLALKVRDIFLYDWATMQISGECSPRLYAWLLVLRSKLPHDTQDVEGMNSVLQRMCSIAPRMKLPLASDRMRAKMGDPIAPEECVQLHAAVLDHMASEAYAGRFAELPPLGDHAAPIAPPEAPGPEVAALLAGPDAGGAAPAAGPGPGGARPRGPPRPPRLPPAELLAARYAFGAAGLRPTFMDVAFSFAAAGDGGVAGVRPAFLMCWSHYRRVHVARGALHRHGGGRHMLHLDAPIRICRLADVAAEARLGAGLAVDVGAPMPLWRGRLKRLALQRAECADEEALEDQVLDSAGGMPEEPPADEGDVGEIEDLALHGHDAPGTPIDSEVPDAVAGAVREQLERIRSAEREAERSHGAVLDVGTVSLLVTSDGHALLVTWTQPSRRMGRPVRLDTFNRIVALMPWMQPETDYTGQYIRVHDAGFRQGRAPKGERPSLDEWVVILMKQINTQVCQGPLAPLDGEECVVCSSAPDRKVVDDGAGDLLLYRCRSCLLAWHNCCAC</sequence>
<dbReference type="Proteomes" id="UP001189429">
    <property type="component" value="Unassembled WGS sequence"/>
</dbReference>
<proteinExistence type="predicted"/>
<feature type="compositionally biased region" description="Low complexity" evidence="2">
    <location>
        <begin position="133"/>
        <end position="142"/>
    </location>
</feature>
<evidence type="ECO:0000256" key="1">
    <source>
        <dbReference type="SAM" id="Coils"/>
    </source>
</evidence>
<feature type="coiled-coil region" evidence="1">
    <location>
        <begin position="226"/>
        <end position="253"/>
    </location>
</feature>
<keyword evidence="1" id="KW-0175">Coiled coil</keyword>
<comment type="caution">
    <text evidence="3">The sequence shown here is derived from an EMBL/GenBank/DDBJ whole genome shotgun (WGS) entry which is preliminary data.</text>
</comment>
<feature type="non-terminal residue" evidence="3">
    <location>
        <position position="1282"/>
    </location>
</feature>